<evidence type="ECO:0000313" key="2">
    <source>
        <dbReference type="EMBL" id="OLV16938.1"/>
    </source>
</evidence>
<gene>
    <name evidence="2" type="ORF">BOO71_0010348</name>
</gene>
<dbReference type="EMBL" id="MSTI01000118">
    <property type="protein sequence ID" value="OLV16938.1"/>
    <property type="molecule type" value="Genomic_DNA"/>
</dbReference>
<dbReference type="SUPFAM" id="SSF51658">
    <property type="entry name" value="Xylose isomerase-like"/>
    <property type="match status" value="1"/>
</dbReference>
<dbReference type="InterPro" id="IPR013022">
    <property type="entry name" value="Xyl_isomerase-like_TIM-brl"/>
</dbReference>
<dbReference type="OrthoDB" id="9798407at2"/>
<dbReference type="PANTHER" id="PTHR12110:SF41">
    <property type="entry name" value="INOSOSE DEHYDRATASE"/>
    <property type="match status" value="1"/>
</dbReference>
<keyword evidence="3" id="KW-1185">Reference proteome</keyword>
<evidence type="ECO:0000313" key="3">
    <source>
        <dbReference type="Proteomes" id="UP000186607"/>
    </source>
</evidence>
<dbReference type="PANTHER" id="PTHR12110">
    <property type="entry name" value="HYDROXYPYRUVATE ISOMERASE"/>
    <property type="match status" value="1"/>
</dbReference>
<dbReference type="Pfam" id="PF01261">
    <property type="entry name" value="AP_endonuc_2"/>
    <property type="match status" value="1"/>
</dbReference>
<feature type="domain" description="Xylose isomerase-like TIM barrel" evidence="1">
    <location>
        <begin position="28"/>
        <end position="234"/>
    </location>
</feature>
<protein>
    <submittedName>
        <fullName evidence="2">Xylose isomerase domain protein TIM barrel</fullName>
    </submittedName>
</protein>
<dbReference type="STRING" id="249408.BOO71_0010348"/>
<dbReference type="InterPro" id="IPR050312">
    <property type="entry name" value="IolE/XylAMocC-like"/>
</dbReference>
<dbReference type="Proteomes" id="UP000186607">
    <property type="component" value="Unassembled WGS sequence"/>
</dbReference>
<dbReference type="RefSeq" id="WP_075834573.1">
    <property type="nucleotide sequence ID" value="NZ_MSTI01000118.1"/>
</dbReference>
<dbReference type="Gene3D" id="3.20.20.150">
    <property type="entry name" value="Divalent-metal-dependent TIM barrel enzymes"/>
    <property type="match status" value="1"/>
</dbReference>
<evidence type="ECO:0000259" key="1">
    <source>
        <dbReference type="Pfam" id="PF01261"/>
    </source>
</evidence>
<name>A0A1U7NVI2_9DEIO</name>
<sequence>MNPPDPARLSVQLWSLRNEGRQGAFEVLERLAALGFQFIEPYGIGNRSTAAEERLKSARDLQAVLETLGLGVSGVHATAPLDGKDADTFRELELLKTDLCIVPSPNLVRNSSFESFHKQQDTIALADSLNAAAALCARHGVTLGYHNHAAEWHELENGQLAYDVLIDHLDPAIKIELDIYWAQIAGQSPARVLERLGDRVVALHLKDGHHDVSPDQPQTPLGEGLVDYRAAVHAAPSALWHILEMDHSSRIYADLEQSAAQLVGQGLSRWH</sequence>
<dbReference type="GO" id="GO:0016853">
    <property type="term" value="F:isomerase activity"/>
    <property type="evidence" value="ECO:0007669"/>
    <property type="project" value="UniProtKB-KW"/>
</dbReference>
<comment type="caution">
    <text evidence="2">The sequence shown here is derived from an EMBL/GenBank/DDBJ whole genome shotgun (WGS) entry which is preliminary data.</text>
</comment>
<proteinExistence type="predicted"/>
<accession>A0A1U7NVI2</accession>
<dbReference type="AlphaFoldDB" id="A0A1U7NVI2"/>
<keyword evidence="2" id="KW-0413">Isomerase</keyword>
<organism evidence="2 3">
    <name type="scientific">Deinococcus marmoris</name>
    <dbReference type="NCBI Taxonomy" id="249408"/>
    <lineage>
        <taxon>Bacteria</taxon>
        <taxon>Thermotogati</taxon>
        <taxon>Deinococcota</taxon>
        <taxon>Deinococci</taxon>
        <taxon>Deinococcales</taxon>
        <taxon>Deinococcaceae</taxon>
        <taxon>Deinococcus</taxon>
    </lineage>
</organism>
<reference evidence="2 3" key="1">
    <citation type="submission" date="2017-01" db="EMBL/GenBank/DDBJ databases">
        <title>Genome Analysis of Deinococcus marmoris KOPRI26562.</title>
        <authorList>
            <person name="Kim J.H."/>
            <person name="Oh H.-M."/>
        </authorList>
    </citation>
    <scope>NUCLEOTIDE SEQUENCE [LARGE SCALE GENOMIC DNA]</scope>
    <source>
        <strain evidence="2 3">KOPRI26562</strain>
    </source>
</reference>
<dbReference type="InterPro" id="IPR036237">
    <property type="entry name" value="Xyl_isomerase-like_sf"/>
</dbReference>